<feature type="region of interest" description="Disordered" evidence="5">
    <location>
        <begin position="785"/>
        <end position="813"/>
    </location>
</feature>
<proteinExistence type="predicted"/>
<evidence type="ECO:0000256" key="6">
    <source>
        <dbReference type="SAM" id="Phobius"/>
    </source>
</evidence>
<comment type="subcellular location">
    <subcellularLocation>
        <location evidence="1">Membrane</location>
        <topology evidence="1">Multi-pass membrane protein</topology>
    </subcellularLocation>
</comment>
<keyword evidence="6" id="KW-0472">Membrane</keyword>
<evidence type="ECO:0000256" key="1">
    <source>
        <dbReference type="ARBA" id="ARBA00004141"/>
    </source>
</evidence>
<dbReference type="Pfam" id="PF01580">
    <property type="entry name" value="FtsK_SpoIIIE"/>
    <property type="match status" value="1"/>
</dbReference>
<keyword evidence="2 4" id="KW-0547">Nucleotide-binding</keyword>
<accession>A0A517CM93</accession>
<dbReference type="Gene3D" id="3.40.50.300">
    <property type="entry name" value="P-loop containing nucleotide triphosphate hydrolases"/>
    <property type="match status" value="1"/>
</dbReference>
<dbReference type="InterPro" id="IPR002543">
    <property type="entry name" value="FtsK_dom"/>
</dbReference>
<feature type="region of interest" description="Disordered" evidence="5">
    <location>
        <begin position="715"/>
        <end position="744"/>
    </location>
</feature>
<organism evidence="8">
    <name type="scientific">Mammaliicoccus sciuri</name>
    <name type="common">Staphylococcus sciuri</name>
    <dbReference type="NCBI Taxonomy" id="1296"/>
    <lineage>
        <taxon>Bacteria</taxon>
        <taxon>Bacillati</taxon>
        <taxon>Bacillota</taxon>
        <taxon>Bacilli</taxon>
        <taxon>Bacillales</taxon>
        <taxon>Staphylococcaceae</taxon>
        <taxon>Mammaliicoccus</taxon>
    </lineage>
</organism>
<dbReference type="PANTHER" id="PTHR22683">
    <property type="entry name" value="SPORULATION PROTEIN RELATED"/>
    <property type="match status" value="1"/>
</dbReference>
<protein>
    <submittedName>
        <fullName evidence="8">DNA translocase FtsK</fullName>
    </submittedName>
</protein>
<geneLocation type="plasmid" evidence="8">
    <name>pSSLNP162</name>
</geneLocation>
<dbReference type="GO" id="GO:0005524">
    <property type="term" value="F:ATP binding"/>
    <property type="evidence" value="ECO:0007669"/>
    <property type="project" value="UniProtKB-UniRule"/>
</dbReference>
<evidence type="ECO:0000256" key="4">
    <source>
        <dbReference type="PROSITE-ProRule" id="PRU00289"/>
    </source>
</evidence>
<dbReference type="RefSeq" id="WP_152292176.1">
    <property type="nucleotide sequence ID" value="NZ_CP041918.1"/>
</dbReference>
<feature type="transmembrane region" description="Helical" evidence="6">
    <location>
        <begin position="20"/>
        <end position="39"/>
    </location>
</feature>
<evidence type="ECO:0000313" key="8">
    <source>
        <dbReference type="EMBL" id="QDR66134.1"/>
    </source>
</evidence>
<sequence>MTKQKGLVIFSQMTLRILKLIFWIWLVGLVLLNIFKFLYVKIVHFMFDGNFLLNSYDSPFNPLNAVLKKEWIPNTSDWGTRSERFLNQLSHNLMIYPLWILGGLLLIYIVLNVLRSHYGEMTPFKSDFESLRLKKDIIRHTDSRLRDKSTRSGKHGDTYNVFKWVFNREVRRERNSRKADRIVKRAIRRSKVSISATVQKGHVAGIKRYYILIKKPKNMEASSKLESKLKNFHEQLMQFTGVTFDQIKTSQDRKNLLFEGSVEKEIKEARSVKKKREQLAAMDKTTDYETKDNDTNGQVGNYPLELLIDRSKDIEEDKKAAEAYALEKQDELEKFFAAEKMQVDLESRSTGTTSIAYKYKAKYSQNHKSKTQLQEGLRTWLTLQEVIVDDYGGKITVNIPLPSDSRVQIDNRKLIKDTLSSSTKPLQTIFGVDLDNQTVTHNLRDAPHMLVSGSTGSGKSVAVNYILLSILWKASPKDVQIALIDPKAVEFGVYEDNPFNMVNPIDNAKDSVTFLKYLCILMDERYQQMKKAKTREIEGYNKKMAKKGKETMSTIVCVIDEYADLVMVQKDVEKEVSRLAQKGRACGIHLIVATQRPSADIVTGIVRSNIMTRLTFQVVTSTDSRIALGEGGYAEALNGAGDGLLKWKGQTPVTRLQGGFLIDDEVENINNHLKDTIEQPIHVNYKEVVARHEGDEEALAQIDELQEATTSLVETQQSFEKESKQKKEKVNRRKRPDEMSKEDVALHQKALDIMKEKSNKKNTKQSAGSVKNKVVSVNVMDYFEDEGTESVKSQTDSKQSSEDTQSVRDLLGL</sequence>
<feature type="compositionally biased region" description="Basic and acidic residues" evidence="5">
    <location>
        <begin position="735"/>
        <end position="744"/>
    </location>
</feature>
<feature type="compositionally biased region" description="Polar residues" evidence="5">
    <location>
        <begin position="790"/>
        <end position="804"/>
    </location>
</feature>
<dbReference type="PROSITE" id="PS50901">
    <property type="entry name" value="FTSK"/>
    <property type="match status" value="1"/>
</dbReference>
<reference evidence="8" key="1">
    <citation type="submission" date="2019-07" db="EMBL/GenBank/DDBJ databases">
        <title>Draft Genome Sequence of Megaplasmid-Bearing Staphylococcus scuiri strain B9-58B Isolated from Retail Pork.</title>
        <authorList>
            <person name="Neyaz L."/>
            <person name="Karki A.B."/>
            <person name="Fakhr M.K."/>
        </authorList>
    </citation>
    <scope>NUCLEOTIDE SEQUENCE</scope>
    <source>
        <strain evidence="8">B9-58B</strain>
        <plasmid evidence="8">pSSLNP162</plasmid>
    </source>
</reference>
<dbReference type="EMBL" id="CP041918">
    <property type="protein sequence ID" value="QDR66134.1"/>
    <property type="molecule type" value="Genomic_DNA"/>
</dbReference>
<evidence type="ECO:0000256" key="5">
    <source>
        <dbReference type="SAM" id="MobiDB-lite"/>
    </source>
</evidence>
<feature type="domain" description="FtsK" evidence="7">
    <location>
        <begin position="436"/>
        <end position="625"/>
    </location>
</feature>
<dbReference type="PANTHER" id="PTHR22683:SF41">
    <property type="entry name" value="DNA TRANSLOCASE FTSK"/>
    <property type="match status" value="1"/>
</dbReference>
<evidence type="ECO:0000259" key="7">
    <source>
        <dbReference type="PROSITE" id="PS50901"/>
    </source>
</evidence>
<evidence type="ECO:0000256" key="2">
    <source>
        <dbReference type="ARBA" id="ARBA00022741"/>
    </source>
</evidence>
<keyword evidence="8" id="KW-0614">Plasmid</keyword>
<feature type="transmembrane region" description="Helical" evidence="6">
    <location>
        <begin position="94"/>
        <end position="114"/>
    </location>
</feature>
<keyword evidence="6" id="KW-1133">Transmembrane helix</keyword>
<dbReference type="GO" id="GO:0016020">
    <property type="term" value="C:membrane"/>
    <property type="evidence" value="ECO:0007669"/>
    <property type="project" value="UniProtKB-SubCell"/>
</dbReference>
<name>A0A517CM93_MAMSC</name>
<gene>
    <name evidence="8" type="ORF">FPV13_14640</name>
</gene>
<dbReference type="GO" id="GO:0003677">
    <property type="term" value="F:DNA binding"/>
    <property type="evidence" value="ECO:0007669"/>
    <property type="project" value="InterPro"/>
</dbReference>
<keyword evidence="3 4" id="KW-0067">ATP-binding</keyword>
<dbReference type="SUPFAM" id="SSF52540">
    <property type="entry name" value="P-loop containing nucleoside triphosphate hydrolases"/>
    <property type="match status" value="1"/>
</dbReference>
<evidence type="ECO:0000256" key="3">
    <source>
        <dbReference type="ARBA" id="ARBA00022840"/>
    </source>
</evidence>
<dbReference type="InterPro" id="IPR050206">
    <property type="entry name" value="FtsK/SpoIIIE/SftA"/>
</dbReference>
<feature type="binding site" evidence="4">
    <location>
        <begin position="453"/>
        <end position="460"/>
    </location>
    <ligand>
        <name>ATP</name>
        <dbReference type="ChEBI" id="CHEBI:30616"/>
    </ligand>
</feature>
<dbReference type="InterPro" id="IPR027417">
    <property type="entry name" value="P-loop_NTPase"/>
</dbReference>
<keyword evidence="6" id="KW-0812">Transmembrane</keyword>
<dbReference type="AlphaFoldDB" id="A0A517CM93"/>